<keyword evidence="1" id="KW-0732">Signal</keyword>
<protein>
    <recommendedName>
        <fullName evidence="2">Endonuclease/exonuclease/phosphatase domain-containing protein</fullName>
    </recommendedName>
</protein>
<evidence type="ECO:0000313" key="4">
    <source>
        <dbReference type="Proteomes" id="UP000429785"/>
    </source>
</evidence>
<accession>A0A6I1E329</accession>
<dbReference type="PROSITE" id="PS51257">
    <property type="entry name" value="PROKAR_LIPOPROTEIN"/>
    <property type="match status" value="1"/>
</dbReference>
<dbReference type="OrthoDB" id="5447300at2"/>
<dbReference type="InterPro" id="IPR036691">
    <property type="entry name" value="Endo/exonu/phosph_ase_sf"/>
</dbReference>
<organism evidence="3 4">
    <name type="scientific">Flagellimonas olearia</name>
    <dbReference type="NCBI Taxonomy" id="552546"/>
    <lineage>
        <taxon>Bacteria</taxon>
        <taxon>Pseudomonadati</taxon>
        <taxon>Bacteroidota</taxon>
        <taxon>Flavobacteriia</taxon>
        <taxon>Flavobacteriales</taxon>
        <taxon>Flavobacteriaceae</taxon>
        <taxon>Flagellimonas</taxon>
    </lineage>
</organism>
<proteinExistence type="predicted"/>
<sequence>MKNLKKSKSSVVMWISLFVLSFIACSSEAETDKENTPPEEGKEYVFRILTYNIFHGEKTNGDIDMDRFAEIINNESPDIVALQEVDKGVERSERLDIAMELGQRTGMDSYFFKFRDFQGGDYGSAILSTYPIREEHLIQGYRTGSTGVVIPFVKLEIDQGTYVYFNTSHFSTELEEREVHIKQAVNYYVNKVDRAPTLICGDLNAEPGSSEMEVVFEEFSESDKSLGNTFSTRTGMRKKIDYILHPKNDNWEVMETKRICPGDASDHCALLAVIKYRKP</sequence>
<evidence type="ECO:0000259" key="2">
    <source>
        <dbReference type="Pfam" id="PF03372"/>
    </source>
</evidence>
<evidence type="ECO:0000313" key="3">
    <source>
        <dbReference type="EMBL" id="KAB7530265.1"/>
    </source>
</evidence>
<dbReference type="InterPro" id="IPR051916">
    <property type="entry name" value="GPI-anchor_lipid_remodeler"/>
</dbReference>
<dbReference type="AlphaFoldDB" id="A0A6I1E329"/>
<gene>
    <name evidence="3" type="ORF">F8C76_01795</name>
</gene>
<dbReference type="InterPro" id="IPR005135">
    <property type="entry name" value="Endo/exonuclease/phosphatase"/>
</dbReference>
<feature type="domain" description="Endonuclease/exonuclease/phosphatase" evidence="2">
    <location>
        <begin position="49"/>
        <end position="267"/>
    </location>
</feature>
<dbReference type="EMBL" id="WELG01000001">
    <property type="protein sequence ID" value="KAB7530265.1"/>
    <property type="molecule type" value="Genomic_DNA"/>
</dbReference>
<dbReference type="PANTHER" id="PTHR14859:SF15">
    <property type="entry name" value="ENDONUCLEASE_EXONUCLEASE_PHOSPHATASE DOMAIN-CONTAINING PROTEIN"/>
    <property type="match status" value="1"/>
</dbReference>
<dbReference type="RefSeq" id="WP_152130197.1">
    <property type="nucleotide sequence ID" value="NZ_WELG01000001.1"/>
</dbReference>
<dbReference type="GO" id="GO:0016020">
    <property type="term" value="C:membrane"/>
    <property type="evidence" value="ECO:0007669"/>
    <property type="project" value="GOC"/>
</dbReference>
<evidence type="ECO:0000256" key="1">
    <source>
        <dbReference type="SAM" id="SignalP"/>
    </source>
</evidence>
<feature type="signal peptide" evidence="1">
    <location>
        <begin position="1"/>
        <end position="29"/>
    </location>
</feature>
<dbReference type="PANTHER" id="PTHR14859">
    <property type="entry name" value="CALCOFLUOR WHITE HYPERSENSITIVE PROTEIN PRECURSOR"/>
    <property type="match status" value="1"/>
</dbReference>
<dbReference type="GO" id="GO:0006506">
    <property type="term" value="P:GPI anchor biosynthetic process"/>
    <property type="evidence" value="ECO:0007669"/>
    <property type="project" value="TreeGrafter"/>
</dbReference>
<dbReference type="Pfam" id="PF03372">
    <property type="entry name" value="Exo_endo_phos"/>
    <property type="match status" value="1"/>
</dbReference>
<name>A0A6I1E329_9FLAO</name>
<dbReference type="Proteomes" id="UP000429785">
    <property type="component" value="Unassembled WGS sequence"/>
</dbReference>
<feature type="chain" id="PRO_5026185258" description="Endonuclease/exonuclease/phosphatase domain-containing protein" evidence="1">
    <location>
        <begin position="30"/>
        <end position="279"/>
    </location>
</feature>
<dbReference type="Gene3D" id="3.60.10.10">
    <property type="entry name" value="Endonuclease/exonuclease/phosphatase"/>
    <property type="match status" value="1"/>
</dbReference>
<comment type="caution">
    <text evidence="3">The sequence shown here is derived from an EMBL/GenBank/DDBJ whole genome shotgun (WGS) entry which is preliminary data.</text>
</comment>
<dbReference type="GO" id="GO:0003824">
    <property type="term" value="F:catalytic activity"/>
    <property type="evidence" value="ECO:0007669"/>
    <property type="project" value="InterPro"/>
</dbReference>
<reference evidence="3 4" key="1">
    <citation type="submission" date="2019-10" db="EMBL/GenBank/DDBJ databases">
        <title>Muricauda olearia CL-SS4 JCM15563 genome.</title>
        <authorList>
            <person name="Liu L."/>
        </authorList>
    </citation>
    <scope>NUCLEOTIDE SEQUENCE [LARGE SCALE GENOMIC DNA]</scope>
    <source>
        <strain evidence="3 4">CL-SS4</strain>
    </source>
</reference>
<dbReference type="SUPFAM" id="SSF56219">
    <property type="entry name" value="DNase I-like"/>
    <property type="match status" value="1"/>
</dbReference>